<dbReference type="AlphaFoldDB" id="A0A1L9VY67"/>
<gene>
    <name evidence="2" type="ORF">ASPGLDRAFT_751170</name>
</gene>
<dbReference type="RefSeq" id="XP_022405540.1">
    <property type="nucleotide sequence ID" value="XM_022549773.1"/>
</dbReference>
<keyword evidence="1" id="KW-0472">Membrane</keyword>
<dbReference type="EMBL" id="KV878889">
    <property type="protein sequence ID" value="OJJ88864.1"/>
    <property type="molecule type" value="Genomic_DNA"/>
</dbReference>
<name>A0A1L9VY67_ASPGL</name>
<protein>
    <submittedName>
        <fullName evidence="2">Uncharacterized protein</fullName>
    </submittedName>
</protein>
<dbReference type="GeneID" id="34466033"/>
<reference evidence="3" key="1">
    <citation type="journal article" date="2017" name="Genome Biol.">
        <title>Comparative genomics reveals high biological diversity and specific adaptations in the industrially and medically important fungal genus Aspergillus.</title>
        <authorList>
            <person name="de Vries R.P."/>
            <person name="Riley R."/>
            <person name="Wiebenga A."/>
            <person name="Aguilar-Osorio G."/>
            <person name="Amillis S."/>
            <person name="Uchima C.A."/>
            <person name="Anderluh G."/>
            <person name="Asadollahi M."/>
            <person name="Askin M."/>
            <person name="Barry K."/>
            <person name="Battaglia E."/>
            <person name="Bayram O."/>
            <person name="Benocci T."/>
            <person name="Braus-Stromeyer S.A."/>
            <person name="Caldana C."/>
            <person name="Canovas D."/>
            <person name="Cerqueira G.C."/>
            <person name="Chen F."/>
            <person name="Chen W."/>
            <person name="Choi C."/>
            <person name="Clum A."/>
            <person name="Dos Santos R.A."/>
            <person name="Damasio A.R."/>
            <person name="Diallinas G."/>
            <person name="Emri T."/>
            <person name="Fekete E."/>
            <person name="Flipphi M."/>
            <person name="Freyberg S."/>
            <person name="Gallo A."/>
            <person name="Gournas C."/>
            <person name="Habgood R."/>
            <person name="Hainaut M."/>
            <person name="Harispe M.L."/>
            <person name="Henrissat B."/>
            <person name="Hilden K.S."/>
            <person name="Hope R."/>
            <person name="Hossain A."/>
            <person name="Karabika E."/>
            <person name="Karaffa L."/>
            <person name="Karanyi Z."/>
            <person name="Krasevec N."/>
            <person name="Kuo A."/>
            <person name="Kusch H."/>
            <person name="LaButti K."/>
            <person name="Lagendijk E.L."/>
            <person name="Lapidus A."/>
            <person name="Levasseur A."/>
            <person name="Lindquist E."/>
            <person name="Lipzen A."/>
            <person name="Logrieco A.F."/>
            <person name="MacCabe A."/>
            <person name="Maekelae M.R."/>
            <person name="Malavazi I."/>
            <person name="Melin P."/>
            <person name="Meyer V."/>
            <person name="Mielnichuk N."/>
            <person name="Miskei M."/>
            <person name="Molnar A.P."/>
            <person name="Mule G."/>
            <person name="Ngan C.Y."/>
            <person name="Orejas M."/>
            <person name="Orosz E."/>
            <person name="Ouedraogo J.P."/>
            <person name="Overkamp K.M."/>
            <person name="Park H.-S."/>
            <person name="Perrone G."/>
            <person name="Piumi F."/>
            <person name="Punt P.J."/>
            <person name="Ram A.F."/>
            <person name="Ramon A."/>
            <person name="Rauscher S."/>
            <person name="Record E."/>
            <person name="Riano-Pachon D.M."/>
            <person name="Robert V."/>
            <person name="Roehrig J."/>
            <person name="Ruller R."/>
            <person name="Salamov A."/>
            <person name="Salih N.S."/>
            <person name="Samson R.A."/>
            <person name="Sandor E."/>
            <person name="Sanguinetti M."/>
            <person name="Schuetze T."/>
            <person name="Sepcic K."/>
            <person name="Shelest E."/>
            <person name="Sherlock G."/>
            <person name="Sophianopoulou V."/>
            <person name="Squina F.M."/>
            <person name="Sun H."/>
            <person name="Susca A."/>
            <person name="Todd R.B."/>
            <person name="Tsang A."/>
            <person name="Unkles S.E."/>
            <person name="van de Wiele N."/>
            <person name="van Rossen-Uffink D."/>
            <person name="Oliveira J.V."/>
            <person name="Vesth T.C."/>
            <person name="Visser J."/>
            <person name="Yu J.-H."/>
            <person name="Zhou M."/>
            <person name="Andersen M.R."/>
            <person name="Archer D.B."/>
            <person name="Baker S.E."/>
            <person name="Benoit I."/>
            <person name="Brakhage A.A."/>
            <person name="Braus G.H."/>
            <person name="Fischer R."/>
            <person name="Frisvad J.C."/>
            <person name="Goldman G.H."/>
            <person name="Houbraken J."/>
            <person name="Oakley B."/>
            <person name="Pocsi I."/>
            <person name="Scazzocchio C."/>
            <person name="Seiboth B."/>
            <person name="vanKuyk P.A."/>
            <person name="Wortman J."/>
            <person name="Dyer P.S."/>
            <person name="Grigoriev I.V."/>
        </authorList>
    </citation>
    <scope>NUCLEOTIDE SEQUENCE [LARGE SCALE GENOMIC DNA]</scope>
    <source>
        <strain evidence="3">CBS 516.65</strain>
    </source>
</reference>
<feature type="transmembrane region" description="Helical" evidence="1">
    <location>
        <begin position="45"/>
        <end position="62"/>
    </location>
</feature>
<proteinExistence type="predicted"/>
<evidence type="ECO:0000313" key="2">
    <source>
        <dbReference type="EMBL" id="OJJ88864.1"/>
    </source>
</evidence>
<organism evidence="2 3">
    <name type="scientific">Aspergillus glaucus CBS 516.65</name>
    <dbReference type="NCBI Taxonomy" id="1160497"/>
    <lineage>
        <taxon>Eukaryota</taxon>
        <taxon>Fungi</taxon>
        <taxon>Dikarya</taxon>
        <taxon>Ascomycota</taxon>
        <taxon>Pezizomycotina</taxon>
        <taxon>Eurotiomycetes</taxon>
        <taxon>Eurotiomycetidae</taxon>
        <taxon>Eurotiales</taxon>
        <taxon>Aspergillaceae</taxon>
        <taxon>Aspergillus</taxon>
        <taxon>Aspergillus subgen. Aspergillus</taxon>
    </lineage>
</organism>
<evidence type="ECO:0000313" key="3">
    <source>
        <dbReference type="Proteomes" id="UP000184300"/>
    </source>
</evidence>
<accession>A0A1L9VY67</accession>
<keyword evidence="1" id="KW-1133">Transmembrane helix</keyword>
<dbReference type="VEuPathDB" id="FungiDB:ASPGLDRAFT_751170"/>
<keyword evidence="3" id="KW-1185">Reference proteome</keyword>
<evidence type="ECO:0000256" key="1">
    <source>
        <dbReference type="SAM" id="Phobius"/>
    </source>
</evidence>
<keyword evidence="1" id="KW-0812">Transmembrane</keyword>
<dbReference type="Proteomes" id="UP000184300">
    <property type="component" value="Unassembled WGS sequence"/>
</dbReference>
<sequence length="74" mass="8355">MLPAKGGSASGWRRSLPGPEERLLMMLSLGLQISAPPSGGSPLELLFAFLFEIQFSFCFYLQSHASWRLKRRFH</sequence>